<comment type="caution">
    <text evidence="1">The sequence shown here is derived from an EMBL/GenBank/DDBJ whole genome shotgun (WGS) entry which is preliminary data.</text>
</comment>
<evidence type="ECO:0008006" key="3">
    <source>
        <dbReference type="Google" id="ProtNLM"/>
    </source>
</evidence>
<evidence type="ECO:0000313" key="2">
    <source>
        <dbReference type="Proteomes" id="UP000823749"/>
    </source>
</evidence>
<sequence>MKALQMVINSVALMGVPVFGWTRANHGGIMWDRAICAVYRACESAPTRRTVVIPLRAPTATKYFAHFIPTLWNATE</sequence>
<reference evidence="1" key="1">
    <citation type="submission" date="2020-08" db="EMBL/GenBank/DDBJ databases">
        <title>Plant Genome Project.</title>
        <authorList>
            <person name="Zhang R.-G."/>
        </authorList>
    </citation>
    <scope>NUCLEOTIDE SEQUENCE</scope>
    <source>
        <strain evidence="1">WSP0</strain>
        <tissue evidence="1">Leaf</tissue>
    </source>
</reference>
<name>A0AAV6LBR0_9ERIC</name>
<accession>A0AAV6LBR0</accession>
<dbReference type="Proteomes" id="UP000823749">
    <property type="component" value="Chromosome 2"/>
</dbReference>
<dbReference type="EMBL" id="JACTNZ010000002">
    <property type="protein sequence ID" value="KAG5562417.1"/>
    <property type="molecule type" value="Genomic_DNA"/>
</dbReference>
<organism evidence="1 2">
    <name type="scientific">Rhododendron griersonianum</name>
    <dbReference type="NCBI Taxonomy" id="479676"/>
    <lineage>
        <taxon>Eukaryota</taxon>
        <taxon>Viridiplantae</taxon>
        <taxon>Streptophyta</taxon>
        <taxon>Embryophyta</taxon>
        <taxon>Tracheophyta</taxon>
        <taxon>Spermatophyta</taxon>
        <taxon>Magnoliopsida</taxon>
        <taxon>eudicotyledons</taxon>
        <taxon>Gunneridae</taxon>
        <taxon>Pentapetalae</taxon>
        <taxon>asterids</taxon>
        <taxon>Ericales</taxon>
        <taxon>Ericaceae</taxon>
        <taxon>Ericoideae</taxon>
        <taxon>Rhodoreae</taxon>
        <taxon>Rhododendron</taxon>
    </lineage>
</organism>
<protein>
    <recommendedName>
        <fullName evidence="3">Secreted protein</fullName>
    </recommendedName>
</protein>
<proteinExistence type="predicted"/>
<evidence type="ECO:0000313" key="1">
    <source>
        <dbReference type="EMBL" id="KAG5562417.1"/>
    </source>
</evidence>
<keyword evidence="2" id="KW-1185">Reference proteome</keyword>
<dbReference type="AlphaFoldDB" id="A0AAV6LBR0"/>
<gene>
    <name evidence="1" type="ORF">RHGRI_005226</name>
</gene>